<evidence type="ECO:0000256" key="2">
    <source>
        <dbReference type="SAM" id="Phobius"/>
    </source>
</evidence>
<evidence type="ECO:0000313" key="3">
    <source>
        <dbReference type="EMBL" id="PQO31531.1"/>
    </source>
</evidence>
<keyword evidence="2" id="KW-1133">Transmembrane helix</keyword>
<feature type="region of interest" description="Disordered" evidence="1">
    <location>
        <begin position="205"/>
        <end position="320"/>
    </location>
</feature>
<keyword evidence="2" id="KW-0812">Transmembrane</keyword>
<gene>
    <name evidence="3" type="ORF">C5Y98_19095</name>
</gene>
<organism evidence="3 4">
    <name type="scientific">Blastopirellula marina</name>
    <dbReference type="NCBI Taxonomy" id="124"/>
    <lineage>
        <taxon>Bacteria</taxon>
        <taxon>Pseudomonadati</taxon>
        <taxon>Planctomycetota</taxon>
        <taxon>Planctomycetia</taxon>
        <taxon>Pirellulales</taxon>
        <taxon>Pirellulaceae</taxon>
        <taxon>Blastopirellula</taxon>
    </lineage>
</organism>
<evidence type="ECO:0000313" key="4">
    <source>
        <dbReference type="Proteomes" id="UP000239388"/>
    </source>
</evidence>
<feature type="transmembrane region" description="Helical" evidence="2">
    <location>
        <begin position="119"/>
        <end position="145"/>
    </location>
</feature>
<name>A0A2S8FH66_9BACT</name>
<dbReference type="AlphaFoldDB" id="A0A2S8FH66"/>
<accession>A0A2S8FH66</accession>
<sequence length="320" mass="34417">MLLSSCPRCHDSIRIPAYAQPSSIVRCPRCCEEFPMHEILDLLPPEAEIVSGPGAHEHTVMPTNLADATEYVLAGEEAKESAPDFRFKETGSLRPDTPPIAKIDASRPSRKPKRPEPNIALEFVKVVIGGIAGLALAMLAVMWFLHQDPMGIVKQLPVQAYMVVPEQLRTDEMKQYAKGDQAVQEAGEEEEVELTVEKISIDKFPVAEESVPQPPSEEPSLPVDPGMTPSIAEPSLEIPAVKEPVGAEPAAEASPTPNDQVSDPNAPKELTLKEETSMATEASKLLGEIGAQMPEPPGSESTPPTNVGNVDLSPVDDGEN</sequence>
<comment type="caution">
    <text evidence="3">The sequence shown here is derived from an EMBL/GenBank/DDBJ whole genome shotgun (WGS) entry which is preliminary data.</text>
</comment>
<feature type="compositionally biased region" description="Basic and acidic residues" evidence="1">
    <location>
        <begin position="82"/>
        <end position="91"/>
    </location>
</feature>
<keyword evidence="2" id="KW-0472">Membrane</keyword>
<protein>
    <submittedName>
        <fullName evidence="3">Uncharacterized protein</fullName>
    </submittedName>
</protein>
<proteinExistence type="predicted"/>
<reference evidence="3 4" key="1">
    <citation type="submission" date="2018-02" db="EMBL/GenBank/DDBJ databases">
        <title>Comparative genomes isolates from brazilian mangrove.</title>
        <authorList>
            <person name="Araujo J.E."/>
            <person name="Taketani R.G."/>
            <person name="Silva M.C.P."/>
            <person name="Loureco M.V."/>
            <person name="Andreote F.D."/>
        </authorList>
    </citation>
    <scope>NUCLEOTIDE SEQUENCE [LARGE SCALE GENOMIC DNA]</scope>
    <source>
        <strain evidence="3 4">NAP PRIS-MGV</strain>
    </source>
</reference>
<feature type="region of interest" description="Disordered" evidence="1">
    <location>
        <begin position="82"/>
        <end position="115"/>
    </location>
</feature>
<evidence type="ECO:0000256" key="1">
    <source>
        <dbReference type="SAM" id="MobiDB-lite"/>
    </source>
</evidence>
<dbReference type="Proteomes" id="UP000239388">
    <property type="component" value="Unassembled WGS sequence"/>
</dbReference>
<dbReference type="EMBL" id="PUIB01000019">
    <property type="protein sequence ID" value="PQO31531.1"/>
    <property type="molecule type" value="Genomic_DNA"/>
</dbReference>